<dbReference type="SUPFAM" id="SSF53686">
    <property type="entry name" value="Tryptophan synthase beta subunit-like PLP-dependent enzymes"/>
    <property type="match status" value="1"/>
</dbReference>
<name>A0A381QGE9_9ZZZZ</name>
<comment type="similarity">
    <text evidence="2">Belongs to the ACC deaminase/D-cysteine desulfhydrase family.</text>
</comment>
<dbReference type="GO" id="GO:0019148">
    <property type="term" value="F:D-cysteine desulfhydrase activity"/>
    <property type="evidence" value="ECO:0007669"/>
    <property type="project" value="TreeGrafter"/>
</dbReference>
<keyword evidence="3" id="KW-0663">Pyridoxal phosphate</keyword>
<evidence type="ECO:0000256" key="1">
    <source>
        <dbReference type="ARBA" id="ARBA00001933"/>
    </source>
</evidence>
<evidence type="ECO:0000313" key="5">
    <source>
        <dbReference type="EMBL" id="SUZ78412.1"/>
    </source>
</evidence>
<dbReference type="InterPro" id="IPR001926">
    <property type="entry name" value="TrpB-like_PALP"/>
</dbReference>
<dbReference type="PANTHER" id="PTHR43780">
    <property type="entry name" value="1-AMINOCYCLOPROPANE-1-CARBOXYLATE DEAMINASE-RELATED"/>
    <property type="match status" value="1"/>
</dbReference>
<dbReference type="InterPro" id="IPR027278">
    <property type="entry name" value="ACCD_DCysDesulf"/>
</dbReference>
<dbReference type="Gene3D" id="3.40.50.1100">
    <property type="match status" value="2"/>
</dbReference>
<evidence type="ECO:0000256" key="2">
    <source>
        <dbReference type="ARBA" id="ARBA00008639"/>
    </source>
</evidence>
<feature type="domain" description="Tryptophan synthase beta chain-like PALP" evidence="4">
    <location>
        <begin position="21"/>
        <end position="322"/>
    </location>
</feature>
<comment type="cofactor">
    <cofactor evidence="1">
        <name>pyridoxal 5'-phosphate</name>
        <dbReference type="ChEBI" id="CHEBI:597326"/>
    </cofactor>
</comment>
<protein>
    <recommendedName>
        <fullName evidence="4">Tryptophan synthase beta chain-like PALP domain-containing protein</fullName>
    </recommendedName>
</protein>
<dbReference type="AlphaFoldDB" id="A0A381QGE9"/>
<evidence type="ECO:0000259" key="4">
    <source>
        <dbReference type="Pfam" id="PF00291"/>
    </source>
</evidence>
<dbReference type="Pfam" id="PF00291">
    <property type="entry name" value="PALP"/>
    <property type="match status" value="1"/>
</dbReference>
<proteinExistence type="inferred from homology"/>
<sequence length="347" mass="38301">MTATKSIRQVLAKYPRNELIRTPTPLVHLKHLSERLDVDLFIKRDDLTDLALGGDKPRKLEYETAKANAQGATVLVTCGSAQSNHARLTTAAARKLGLKSALVLSSDGLKAFQSNLLTVYLMGAEVRFVETRDHWDLESHALAFCEELRLKGERPYYIPVSGTTPTSCLGYVRAGLELVDQFELQDIRPDAVYIPFGTGGIFTSTLLALRERGVECPLIGISVNASQQKCEENLVKWWAGVCRLLEVDPNRSHEGYEIHDGYIGQEYGDATEGCLDGLMLMAETEGILLDPVYSAKVFSGLLAHHAAGRWPSGTRLVFIHSGGTPALFAYHDKIKQHLIKRGRIIDA</sequence>
<dbReference type="PANTHER" id="PTHR43780:SF2">
    <property type="entry name" value="1-AMINOCYCLOPROPANE-1-CARBOXYLATE DEAMINASE-RELATED"/>
    <property type="match status" value="1"/>
</dbReference>
<dbReference type="PIRSF" id="PIRSF006278">
    <property type="entry name" value="ACCD_DCysDesulf"/>
    <property type="match status" value="1"/>
</dbReference>
<evidence type="ECO:0000256" key="3">
    <source>
        <dbReference type="ARBA" id="ARBA00022898"/>
    </source>
</evidence>
<organism evidence="5">
    <name type="scientific">marine metagenome</name>
    <dbReference type="NCBI Taxonomy" id="408172"/>
    <lineage>
        <taxon>unclassified sequences</taxon>
        <taxon>metagenomes</taxon>
        <taxon>ecological metagenomes</taxon>
    </lineage>
</organism>
<dbReference type="InterPro" id="IPR036052">
    <property type="entry name" value="TrpB-like_PALP_sf"/>
</dbReference>
<gene>
    <name evidence="5" type="ORF">METZ01_LOCUS31266</name>
</gene>
<accession>A0A381QGE9</accession>
<reference evidence="5" key="1">
    <citation type="submission" date="2018-05" db="EMBL/GenBank/DDBJ databases">
        <authorList>
            <person name="Lanie J.A."/>
            <person name="Ng W.-L."/>
            <person name="Kazmierczak K.M."/>
            <person name="Andrzejewski T.M."/>
            <person name="Davidsen T.M."/>
            <person name="Wayne K.J."/>
            <person name="Tettelin H."/>
            <person name="Glass J.I."/>
            <person name="Rusch D."/>
            <person name="Podicherti R."/>
            <person name="Tsui H.-C.T."/>
            <person name="Winkler M.E."/>
        </authorList>
    </citation>
    <scope>NUCLEOTIDE SEQUENCE</scope>
</reference>
<dbReference type="EMBL" id="UINC01001352">
    <property type="protein sequence ID" value="SUZ78412.1"/>
    <property type="molecule type" value="Genomic_DNA"/>
</dbReference>